<dbReference type="InterPro" id="IPR001248">
    <property type="entry name" value="Pur-cyt_permease"/>
</dbReference>
<sequence>MAKDNTAPVAEEKKEAASLKPLKDEERSMGWGSYTMLWLGGCISIGTLTMGSAQLGKGLNLMQIFLAVAIGTLVLIVGICLNDTFSYKTGAPYAIQLKSAYGTKGSAIPVLIRGLPAIVWYGFQTWLGGAAINQISIALFHYNNVWLFFFVFQAVQIALSVKGFQGIKWVENIGGVVIVAAMFYLLYICLSKYSGVIQTNLGSLKPTWGMPFIAACIAFFGNSTTVMLNAGDYSRELKRGYSPAKRGTSYFLAMVPATVMLGVIGAMASTATGIANPINAFGTMVDNVFIKVVVLAFILFAQMTTNLASNVVPPAYAFMDVFKMKHKTAVIFVGILAVCCCPWILTNDASAAGLDVFVKVYTAFFSPIFAVLIVDYYILHKRHFTKEQLDDLYAEDSSRQGVNWAAIIATAVGAVIGLLNVDISFLTATVPTGLIYYFCMKKMPSCKAFRKGTSLESVDADA</sequence>
<gene>
    <name evidence="7" type="ORF">FYJ52_03480</name>
</gene>
<keyword evidence="3 6" id="KW-0812">Transmembrane</keyword>
<evidence type="ECO:0000256" key="3">
    <source>
        <dbReference type="ARBA" id="ARBA00022692"/>
    </source>
</evidence>
<evidence type="ECO:0000256" key="1">
    <source>
        <dbReference type="ARBA" id="ARBA00004141"/>
    </source>
</evidence>
<dbReference type="GO" id="GO:0015205">
    <property type="term" value="F:nucleobase transmembrane transporter activity"/>
    <property type="evidence" value="ECO:0007669"/>
    <property type="project" value="TreeGrafter"/>
</dbReference>
<evidence type="ECO:0000256" key="6">
    <source>
        <dbReference type="SAM" id="Phobius"/>
    </source>
</evidence>
<evidence type="ECO:0000313" key="7">
    <source>
        <dbReference type="EMBL" id="MSS19475.1"/>
    </source>
</evidence>
<feature type="transmembrane region" description="Helical" evidence="6">
    <location>
        <begin position="208"/>
        <end position="228"/>
    </location>
</feature>
<feature type="transmembrane region" description="Helical" evidence="6">
    <location>
        <begin position="36"/>
        <end position="55"/>
    </location>
</feature>
<evidence type="ECO:0000256" key="2">
    <source>
        <dbReference type="ARBA" id="ARBA00008974"/>
    </source>
</evidence>
<feature type="transmembrane region" description="Helical" evidence="6">
    <location>
        <begin position="249"/>
        <end position="268"/>
    </location>
</feature>
<dbReference type="Pfam" id="PF02133">
    <property type="entry name" value="Transp_cyt_pur"/>
    <property type="match status" value="1"/>
</dbReference>
<keyword evidence="8" id="KW-1185">Reference proteome</keyword>
<comment type="similarity">
    <text evidence="2">Belongs to the purine-cytosine permease (2.A.39) family.</text>
</comment>
<dbReference type="AlphaFoldDB" id="A0A7X2NFH7"/>
<protein>
    <submittedName>
        <fullName evidence="7">Transporter</fullName>
    </submittedName>
</protein>
<feature type="transmembrane region" description="Helical" evidence="6">
    <location>
        <begin position="423"/>
        <end position="440"/>
    </location>
</feature>
<feature type="transmembrane region" description="Helical" evidence="6">
    <location>
        <begin position="400"/>
        <end position="417"/>
    </location>
</feature>
<dbReference type="PANTHER" id="PTHR30618:SF0">
    <property type="entry name" value="PURINE-URACIL PERMEASE NCS1"/>
    <property type="match status" value="1"/>
</dbReference>
<proteinExistence type="inferred from homology"/>
<dbReference type="PANTHER" id="PTHR30618">
    <property type="entry name" value="NCS1 FAMILY PURINE/PYRIMIDINE TRANSPORTER"/>
    <property type="match status" value="1"/>
</dbReference>
<feature type="transmembrane region" description="Helical" evidence="6">
    <location>
        <begin position="101"/>
        <end position="123"/>
    </location>
</feature>
<feature type="transmembrane region" description="Helical" evidence="6">
    <location>
        <begin position="288"/>
        <end position="308"/>
    </location>
</feature>
<feature type="transmembrane region" description="Helical" evidence="6">
    <location>
        <begin position="61"/>
        <end position="81"/>
    </location>
</feature>
<name>A0A7X2NFH7_9FIRM</name>
<dbReference type="Gene3D" id="1.10.4160.10">
    <property type="entry name" value="Hydantoin permease"/>
    <property type="match status" value="1"/>
</dbReference>
<accession>A0A7X2NFH7</accession>
<evidence type="ECO:0000313" key="8">
    <source>
        <dbReference type="Proteomes" id="UP000461754"/>
    </source>
</evidence>
<dbReference type="Proteomes" id="UP000461754">
    <property type="component" value="Unassembled WGS sequence"/>
</dbReference>
<feature type="transmembrane region" description="Helical" evidence="6">
    <location>
        <begin position="358"/>
        <end position="379"/>
    </location>
</feature>
<dbReference type="RefSeq" id="WP_154575882.1">
    <property type="nucleotide sequence ID" value="NZ_VUMO01000003.1"/>
</dbReference>
<comment type="subcellular location">
    <subcellularLocation>
        <location evidence="1">Membrane</location>
        <topology evidence="1">Multi-pass membrane protein</topology>
    </subcellularLocation>
</comment>
<dbReference type="CDD" id="cd10323">
    <property type="entry name" value="SLC-NCS1sbd"/>
    <property type="match status" value="1"/>
</dbReference>
<reference evidence="7 8" key="1">
    <citation type="submission" date="2019-08" db="EMBL/GenBank/DDBJ databases">
        <title>In-depth cultivation of the pig gut microbiome towards novel bacterial diversity and tailored functional studies.</title>
        <authorList>
            <person name="Wylensek D."/>
            <person name="Hitch T.C.A."/>
            <person name="Clavel T."/>
        </authorList>
    </citation>
    <scope>NUCLEOTIDE SEQUENCE [LARGE SCALE GENOMIC DNA]</scope>
    <source>
        <strain evidence="7 8">RF-744-FAT-4</strain>
    </source>
</reference>
<organism evidence="7 8">
    <name type="scientific">Pseudoramibacter porci</name>
    <dbReference type="NCBI Taxonomy" id="2606631"/>
    <lineage>
        <taxon>Bacteria</taxon>
        <taxon>Bacillati</taxon>
        <taxon>Bacillota</taxon>
        <taxon>Clostridia</taxon>
        <taxon>Eubacteriales</taxon>
        <taxon>Eubacteriaceae</taxon>
        <taxon>Pseudoramibacter</taxon>
    </lineage>
</organism>
<evidence type="ECO:0000256" key="4">
    <source>
        <dbReference type="ARBA" id="ARBA00022989"/>
    </source>
</evidence>
<dbReference type="EMBL" id="VUMO01000003">
    <property type="protein sequence ID" value="MSS19475.1"/>
    <property type="molecule type" value="Genomic_DNA"/>
</dbReference>
<evidence type="ECO:0000256" key="5">
    <source>
        <dbReference type="ARBA" id="ARBA00023136"/>
    </source>
</evidence>
<feature type="transmembrane region" description="Helical" evidence="6">
    <location>
        <begin position="329"/>
        <end position="346"/>
    </location>
</feature>
<keyword evidence="5 6" id="KW-0472">Membrane</keyword>
<comment type="caution">
    <text evidence="7">The sequence shown here is derived from an EMBL/GenBank/DDBJ whole genome shotgun (WGS) entry which is preliminary data.</text>
</comment>
<dbReference type="GO" id="GO:0005886">
    <property type="term" value="C:plasma membrane"/>
    <property type="evidence" value="ECO:0007669"/>
    <property type="project" value="TreeGrafter"/>
</dbReference>
<feature type="transmembrane region" description="Helical" evidence="6">
    <location>
        <begin position="169"/>
        <end position="188"/>
    </location>
</feature>
<keyword evidence="4 6" id="KW-1133">Transmembrane helix</keyword>
<dbReference type="InterPro" id="IPR045225">
    <property type="entry name" value="Uracil/uridine/allantoin_perm"/>
</dbReference>
<feature type="transmembrane region" description="Helical" evidence="6">
    <location>
        <begin position="135"/>
        <end position="157"/>
    </location>
</feature>